<dbReference type="InterPro" id="IPR036714">
    <property type="entry name" value="SDH_sf"/>
</dbReference>
<reference evidence="6 7" key="1">
    <citation type="submission" date="2018-02" db="EMBL/GenBank/DDBJ databases">
        <title>Subsurface microbial communities from deep shales in Ohio and West Virginia, USA.</title>
        <authorList>
            <person name="Wrighton K."/>
        </authorList>
    </citation>
    <scope>NUCLEOTIDE SEQUENCE [LARGE SCALE GENOMIC DNA]</scope>
    <source>
        <strain evidence="6 7">OWC-G53F</strain>
    </source>
</reference>
<evidence type="ECO:0000256" key="2">
    <source>
        <dbReference type="ARBA" id="ARBA00008571"/>
    </source>
</evidence>
<dbReference type="InterPro" id="IPR050531">
    <property type="entry name" value="SdhE_FAD_assembly_factor"/>
</dbReference>
<evidence type="ECO:0000256" key="3">
    <source>
        <dbReference type="ARBA" id="ARBA00019418"/>
    </source>
</evidence>
<evidence type="ECO:0000256" key="4">
    <source>
        <dbReference type="ARBA" id="ARBA00022490"/>
    </source>
</evidence>
<dbReference type="PANTHER" id="PTHR39585:SF1">
    <property type="entry name" value="FAD ASSEMBLY FACTOR SDHE"/>
    <property type="match status" value="1"/>
</dbReference>
<comment type="similarity">
    <text evidence="2">Belongs to the SdhE FAD assembly factor family.</text>
</comment>
<evidence type="ECO:0000313" key="7">
    <source>
        <dbReference type="Proteomes" id="UP000238071"/>
    </source>
</evidence>
<evidence type="ECO:0000313" key="6">
    <source>
        <dbReference type="EMBL" id="PPK73300.1"/>
    </source>
</evidence>
<dbReference type="OrthoDB" id="9180899at2"/>
<dbReference type="Proteomes" id="UP000238071">
    <property type="component" value="Unassembled WGS sequence"/>
</dbReference>
<proteinExistence type="inferred from homology"/>
<dbReference type="Gene3D" id="1.10.150.250">
    <property type="entry name" value="Flavinator of succinate dehydrogenase"/>
    <property type="match status" value="1"/>
</dbReference>
<keyword evidence="5" id="KW-0143">Chaperone</keyword>
<comment type="subcellular location">
    <subcellularLocation>
        <location evidence="1">Cytoplasm</location>
    </subcellularLocation>
</comment>
<dbReference type="AlphaFoldDB" id="A0A2S6H7A9"/>
<dbReference type="GO" id="GO:0005737">
    <property type="term" value="C:cytoplasm"/>
    <property type="evidence" value="ECO:0007669"/>
    <property type="project" value="UniProtKB-SubCell"/>
</dbReference>
<dbReference type="InterPro" id="IPR005631">
    <property type="entry name" value="SDH"/>
</dbReference>
<protein>
    <recommendedName>
        <fullName evidence="3">FAD assembly factor SdhE</fullName>
    </recommendedName>
</protein>
<dbReference type="Pfam" id="PF03937">
    <property type="entry name" value="Sdh5"/>
    <property type="match status" value="1"/>
</dbReference>
<evidence type="ECO:0000256" key="5">
    <source>
        <dbReference type="ARBA" id="ARBA00023186"/>
    </source>
</evidence>
<name>A0A2S6H7A9_9GAMM</name>
<keyword evidence="4" id="KW-0963">Cytoplasm</keyword>
<dbReference type="EMBL" id="PTIY01000002">
    <property type="protein sequence ID" value="PPK73300.1"/>
    <property type="molecule type" value="Genomic_DNA"/>
</dbReference>
<dbReference type="SUPFAM" id="SSF109910">
    <property type="entry name" value="YgfY-like"/>
    <property type="match status" value="1"/>
</dbReference>
<evidence type="ECO:0000256" key="1">
    <source>
        <dbReference type="ARBA" id="ARBA00004496"/>
    </source>
</evidence>
<gene>
    <name evidence="6" type="ORF">B0F88_102280</name>
</gene>
<dbReference type="GO" id="GO:0006105">
    <property type="term" value="P:succinate metabolic process"/>
    <property type="evidence" value="ECO:0007669"/>
    <property type="project" value="TreeGrafter"/>
</dbReference>
<comment type="caution">
    <text evidence="6">The sequence shown here is derived from an EMBL/GenBank/DDBJ whole genome shotgun (WGS) entry which is preliminary data.</text>
</comment>
<dbReference type="PANTHER" id="PTHR39585">
    <property type="entry name" value="FAD ASSEMBLY FACTOR SDHE"/>
    <property type="match status" value="1"/>
</dbReference>
<accession>A0A2S6H7A9</accession>
<organism evidence="6 7">
    <name type="scientific">Methylobacter tundripaludum</name>
    <dbReference type="NCBI Taxonomy" id="173365"/>
    <lineage>
        <taxon>Bacteria</taxon>
        <taxon>Pseudomonadati</taxon>
        <taxon>Pseudomonadota</taxon>
        <taxon>Gammaproteobacteria</taxon>
        <taxon>Methylococcales</taxon>
        <taxon>Methylococcaceae</taxon>
        <taxon>Methylobacter</taxon>
    </lineage>
</organism>
<keyword evidence="7" id="KW-1185">Reference proteome</keyword>
<sequence>MDELARLKWQCRRGTKELDFLLNRYLETGYLVADQAEKALFVELLGFEDDELSAVLMAEAEVPEEMEVLVGKIHSQP</sequence>
<dbReference type="RefSeq" id="WP_104422554.1">
    <property type="nucleotide sequence ID" value="NZ_PTIY01000002.1"/>
</dbReference>